<name>A0A914XIX9_9BILA</name>
<dbReference type="AlphaFoldDB" id="A0A914XIX9"/>
<protein>
    <submittedName>
        <fullName evidence="3">Uncharacterized protein</fullName>
    </submittedName>
</protein>
<reference evidence="3" key="1">
    <citation type="submission" date="2022-11" db="UniProtKB">
        <authorList>
            <consortium name="WormBaseParasite"/>
        </authorList>
    </citation>
    <scope>IDENTIFICATION</scope>
</reference>
<evidence type="ECO:0000313" key="3">
    <source>
        <dbReference type="WBParaSite" id="PSAMB.scaffold8415size6254.g31361.t1"/>
    </source>
</evidence>
<sequence length="106" mass="11961">MEKASEMARLMNIEFQPSNGWDQELECYRELTDQEIAANVQGSDKNDSNDESGGAEEIERQMPTNNEISDALNVLRVAVEVKGKILILLVQSKSNRELRSSLLKIH</sequence>
<evidence type="ECO:0000313" key="2">
    <source>
        <dbReference type="Proteomes" id="UP000887566"/>
    </source>
</evidence>
<accession>A0A914XIX9</accession>
<dbReference type="WBParaSite" id="PSAMB.scaffold8415size6254.g31361.t1">
    <property type="protein sequence ID" value="PSAMB.scaffold8415size6254.g31361.t1"/>
    <property type="gene ID" value="PSAMB.scaffold8415size6254.g31361"/>
</dbReference>
<evidence type="ECO:0000256" key="1">
    <source>
        <dbReference type="SAM" id="MobiDB-lite"/>
    </source>
</evidence>
<organism evidence="2 3">
    <name type="scientific">Plectus sambesii</name>
    <dbReference type="NCBI Taxonomy" id="2011161"/>
    <lineage>
        <taxon>Eukaryota</taxon>
        <taxon>Metazoa</taxon>
        <taxon>Ecdysozoa</taxon>
        <taxon>Nematoda</taxon>
        <taxon>Chromadorea</taxon>
        <taxon>Plectida</taxon>
        <taxon>Plectina</taxon>
        <taxon>Plectoidea</taxon>
        <taxon>Plectidae</taxon>
        <taxon>Plectus</taxon>
    </lineage>
</organism>
<feature type="region of interest" description="Disordered" evidence="1">
    <location>
        <begin position="36"/>
        <end position="65"/>
    </location>
</feature>
<keyword evidence="2" id="KW-1185">Reference proteome</keyword>
<proteinExistence type="predicted"/>
<dbReference type="Proteomes" id="UP000887566">
    <property type="component" value="Unplaced"/>
</dbReference>